<feature type="transmembrane region" description="Helical" evidence="1">
    <location>
        <begin position="140"/>
        <end position="165"/>
    </location>
</feature>
<evidence type="ECO:0008006" key="4">
    <source>
        <dbReference type="Google" id="ProtNLM"/>
    </source>
</evidence>
<organism evidence="2 3">
    <name type="scientific">Thermocoleostomius sinensis A174</name>
    <dbReference type="NCBI Taxonomy" id="2016057"/>
    <lineage>
        <taxon>Bacteria</taxon>
        <taxon>Bacillati</taxon>
        <taxon>Cyanobacteriota</taxon>
        <taxon>Cyanophyceae</taxon>
        <taxon>Oculatellales</taxon>
        <taxon>Oculatellaceae</taxon>
        <taxon>Thermocoleostomius</taxon>
    </lineage>
</organism>
<keyword evidence="1" id="KW-1133">Transmembrane helix</keyword>
<accession>A0A9E8ZFZ7</accession>
<feature type="transmembrane region" description="Helical" evidence="1">
    <location>
        <begin position="171"/>
        <end position="189"/>
    </location>
</feature>
<protein>
    <recommendedName>
        <fullName evidence="4">Alpha/beta hydrolase</fullName>
    </recommendedName>
</protein>
<dbReference type="EMBL" id="CP113797">
    <property type="protein sequence ID" value="WAL62428.1"/>
    <property type="molecule type" value="Genomic_DNA"/>
</dbReference>
<proteinExistence type="predicted"/>
<keyword evidence="1" id="KW-0472">Membrane</keyword>
<name>A0A9E8ZFZ7_9CYAN</name>
<keyword evidence="3" id="KW-1185">Reference proteome</keyword>
<dbReference type="RefSeq" id="WP_268612768.1">
    <property type="nucleotide sequence ID" value="NZ_CP113797.1"/>
</dbReference>
<evidence type="ECO:0000256" key="1">
    <source>
        <dbReference type="SAM" id="Phobius"/>
    </source>
</evidence>
<evidence type="ECO:0000313" key="2">
    <source>
        <dbReference type="EMBL" id="WAL62428.1"/>
    </source>
</evidence>
<keyword evidence="1" id="KW-0812">Transmembrane</keyword>
<gene>
    <name evidence="2" type="ORF">OXH18_10685</name>
</gene>
<reference evidence="2" key="1">
    <citation type="submission" date="2022-12" db="EMBL/GenBank/DDBJ databases">
        <title>Polyphasic identification of a Novel Hot-Spring Cyanobacterium Ocullathermofonsia sinensis gen nov. sp. nov. and Genomic Insights on its Adaptations to the Thermal Habitat.</title>
        <authorList>
            <person name="Daroch M."/>
            <person name="Tang J."/>
            <person name="Jiang Y."/>
        </authorList>
    </citation>
    <scope>NUCLEOTIDE SEQUENCE</scope>
    <source>
        <strain evidence="2">PKUAC-SCTA174</strain>
    </source>
</reference>
<dbReference type="KEGG" id="tsin:OXH18_10685"/>
<dbReference type="AlphaFoldDB" id="A0A9E8ZFZ7"/>
<dbReference type="Proteomes" id="UP001163152">
    <property type="component" value="Chromosome"/>
</dbReference>
<sequence length="721" mass="82007">MDILIENLLPDQSNLAIPGYFVRSTAPRNVEDRQNLVDRDRPVIQDVIQRLYDNHIRSQQETGVVIAIHGYNTGATDDTETVWDGWYQPLCTYANYDDPFIRQDPNRFVFLGYRWPSESVAQKHNLRTAFRALPFLLKTLLITGTAVALLSLILLLAIGAAWWAIPLSLGVFGLSLVVCLVLLRFSVYFRDTYRATYFGVNDLVELIRQLDQGLVQLKMAELLPDQALFDRILTDIPDLQGLEYSAFLGAVNTIRRERDKRPDLIIQLDDVRFRQFIQRLQSFSGIDSVIDPSVLPHLVLRLDAVQAETLQRAETYWKRRPIKLSFIGHSMGAHVTTQTIRILSDVFDPRSIGKVGDQSEKMPSSRIGRVFCLGRLVLVSPDIPVLAITSGRSNFLRSSLRRFEEAYLFSNEGDLALRLASTAANYFSFPARTRTQGYRLGNVTVKANGSDGKTLFGIVNIATPMNRLLPYLEVKVLNQRKPQTLDPSPVVQAKLRQELKDEAVMVNDGDKDKQSLADLFTYFDCTEYRDFTDYNAKAQETIRNVMILNGQRSPLNLFDYVRLFLAFVQFSPRSFPKGRDVHGGYFWGKFSKLLLYRLVFLGFSGLLDSLDQTPLETLGITALPDYLKAELEQARLAPLEPTSGATASQLIDPPLSQQRQTALRYLSWICQQKHIQAAVSPERYQVDVMGIEREEVREEMLLREKSVDVMSDVVSHRHRLS</sequence>
<evidence type="ECO:0000313" key="3">
    <source>
        <dbReference type="Proteomes" id="UP001163152"/>
    </source>
</evidence>